<evidence type="ECO:0000256" key="2">
    <source>
        <dbReference type="ARBA" id="ARBA00023125"/>
    </source>
</evidence>
<evidence type="ECO:0000259" key="4">
    <source>
        <dbReference type="PROSITE" id="PS01124"/>
    </source>
</evidence>
<keyword evidence="3" id="KW-0804">Transcription</keyword>
<accession>A0A1X7A150</accession>
<dbReference type="SUPFAM" id="SSF46689">
    <property type="entry name" value="Homeodomain-like"/>
    <property type="match status" value="1"/>
</dbReference>
<dbReference type="AlphaFoldDB" id="A0A1X7A150"/>
<dbReference type="SMART" id="SM00342">
    <property type="entry name" value="HTH_ARAC"/>
    <property type="match status" value="1"/>
</dbReference>
<evidence type="ECO:0000256" key="3">
    <source>
        <dbReference type="ARBA" id="ARBA00023163"/>
    </source>
</evidence>
<proteinExistence type="predicted"/>
<dbReference type="Gene3D" id="1.10.10.60">
    <property type="entry name" value="Homeodomain-like"/>
    <property type="match status" value="1"/>
</dbReference>
<keyword evidence="1" id="KW-0805">Transcription regulation</keyword>
<name>A0A1X7A150_9RHOB</name>
<dbReference type="PROSITE" id="PS01124">
    <property type="entry name" value="HTH_ARAC_FAMILY_2"/>
    <property type="match status" value="1"/>
</dbReference>
<dbReference type="Pfam" id="PF12833">
    <property type="entry name" value="HTH_18"/>
    <property type="match status" value="1"/>
</dbReference>
<dbReference type="PANTHER" id="PTHR46796">
    <property type="entry name" value="HTH-TYPE TRANSCRIPTIONAL ACTIVATOR RHAS-RELATED"/>
    <property type="match status" value="1"/>
</dbReference>
<dbReference type="OrthoDB" id="9802263at2"/>
<dbReference type="GO" id="GO:0043565">
    <property type="term" value="F:sequence-specific DNA binding"/>
    <property type="evidence" value="ECO:0007669"/>
    <property type="project" value="InterPro"/>
</dbReference>
<organism evidence="5 6">
    <name type="scientific">Roseovarius albus</name>
    <dbReference type="NCBI Taxonomy" id="1247867"/>
    <lineage>
        <taxon>Bacteria</taxon>
        <taxon>Pseudomonadati</taxon>
        <taxon>Pseudomonadota</taxon>
        <taxon>Alphaproteobacteria</taxon>
        <taxon>Rhodobacterales</taxon>
        <taxon>Roseobacteraceae</taxon>
        <taxon>Roseovarius</taxon>
    </lineage>
</organism>
<gene>
    <name evidence="5" type="ORF">ROA7450_03586</name>
</gene>
<keyword evidence="6" id="KW-1185">Reference proteome</keyword>
<dbReference type="PANTHER" id="PTHR46796:SF12">
    <property type="entry name" value="HTH-TYPE DNA-BINDING TRANSCRIPTIONAL ACTIVATOR EUTR"/>
    <property type="match status" value="1"/>
</dbReference>
<dbReference type="Proteomes" id="UP000193061">
    <property type="component" value="Unassembled WGS sequence"/>
</dbReference>
<keyword evidence="2" id="KW-0238">DNA-binding</keyword>
<dbReference type="RefSeq" id="WP_085807253.1">
    <property type="nucleotide sequence ID" value="NZ_FWFX01000014.1"/>
</dbReference>
<evidence type="ECO:0000313" key="5">
    <source>
        <dbReference type="EMBL" id="SLN67268.1"/>
    </source>
</evidence>
<reference evidence="5 6" key="1">
    <citation type="submission" date="2017-03" db="EMBL/GenBank/DDBJ databases">
        <authorList>
            <person name="Afonso C.L."/>
            <person name="Miller P.J."/>
            <person name="Scott M.A."/>
            <person name="Spackman E."/>
            <person name="Goraichik I."/>
            <person name="Dimitrov K.M."/>
            <person name="Suarez D.L."/>
            <person name="Swayne D.E."/>
        </authorList>
    </citation>
    <scope>NUCLEOTIDE SEQUENCE [LARGE SCALE GENOMIC DNA]</scope>
    <source>
        <strain evidence="5 6">CECT 7450</strain>
    </source>
</reference>
<feature type="domain" description="HTH araC/xylS-type" evidence="4">
    <location>
        <begin position="218"/>
        <end position="318"/>
    </location>
</feature>
<dbReference type="InterPro" id="IPR050204">
    <property type="entry name" value="AraC_XylS_family_regulators"/>
</dbReference>
<dbReference type="EMBL" id="FWFX01000014">
    <property type="protein sequence ID" value="SLN67268.1"/>
    <property type="molecule type" value="Genomic_DNA"/>
</dbReference>
<dbReference type="InterPro" id="IPR018060">
    <property type="entry name" value="HTH_AraC"/>
</dbReference>
<protein>
    <submittedName>
        <fullName evidence="5">Transcriptional regulator EutR</fullName>
    </submittedName>
</protein>
<evidence type="ECO:0000256" key="1">
    <source>
        <dbReference type="ARBA" id="ARBA00023015"/>
    </source>
</evidence>
<sequence length="318" mass="36010">MGGIKNSPNTPREPPIVPTASIVLDHPNQISDVTEWDVDFHQLTPGLNETKLKFQASGDCMVYGISMSKRVHQTGNPPKGWLTFGIADAATLNTWQSTPAQQNDLLHFSSADGFESLSRAGFNAAVFSFTENSFRSLAQSIGMDLPDSFDTSFKFQIANKMNRLTDLYVKLNSLLSSPSVCWTKDLEQEIALNVLDLIKDDVVHSDKSSLSSRQKAMYRAIDYMKENYETALPIADLCKEVGASWRTLDRAFKENFGIGPKAYFNQMRLNWVRYTLLKENECDTIFEAANHYDFWHMGQFAKDYKRLFGELPSETMKH</sequence>
<evidence type="ECO:0000313" key="6">
    <source>
        <dbReference type="Proteomes" id="UP000193061"/>
    </source>
</evidence>
<dbReference type="GO" id="GO:0003700">
    <property type="term" value="F:DNA-binding transcription factor activity"/>
    <property type="evidence" value="ECO:0007669"/>
    <property type="project" value="InterPro"/>
</dbReference>
<dbReference type="InterPro" id="IPR009057">
    <property type="entry name" value="Homeodomain-like_sf"/>
</dbReference>